<evidence type="ECO:0000313" key="1">
    <source>
        <dbReference type="EMBL" id="OAI19425.1"/>
    </source>
</evidence>
<dbReference type="EMBL" id="LUUI01000066">
    <property type="protein sequence ID" value="OAI19425.1"/>
    <property type="molecule type" value="Genomic_DNA"/>
</dbReference>
<organism evidence="1 2">
    <name type="scientific">Methylomonas lenta</name>
    <dbReference type="NCBI Taxonomy" id="980561"/>
    <lineage>
        <taxon>Bacteria</taxon>
        <taxon>Pseudomonadati</taxon>
        <taxon>Pseudomonadota</taxon>
        <taxon>Gammaproteobacteria</taxon>
        <taxon>Methylococcales</taxon>
        <taxon>Methylococcaceae</taxon>
        <taxon>Methylomonas</taxon>
    </lineage>
</organism>
<accession>A0A177NN95</accession>
<dbReference type="RefSeq" id="WP_066978561.1">
    <property type="nucleotide sequence ID" value="NZ_LUUI01000066.1"/>
</dbReference>
<proteinExistence type="predicted"/>
<dbReference type="AlphaFoldDB" id="A0A177NN95"/>
<name>A0A177NN95_9GAMM</name>
<gene>
    <name evidence="1" type="ORF">A1359_03795</name>
</gene>
<dbReference type="Proteomes" id="UP000078476">
    <property type="component" value="Unassembled WGS sequence"/>
</dbReference>
<dbReference type="SUPFAM" id="SSF52467">
    <property type="entry name" value="DHS-like NAD/FAD-binding domain"/>
    <property type="match status" value="1"/>
</dbReference>
<evidence type="ECO:0000313" key="2">
    <source>
        <dbReference type="Proteomes" id="UP000078476"/>
    </source>
</evidence>
<keyword evidence="2" id="KW-1185">Reference proteome</keyword>
<dbReference type="Gene3D" id="3.40.50.1220">
    <property type="entry name" value="TPP-binding domain"/>
    <property type="match status" value="1"/>
</dbReference>
<dbReference type="Pfam" id="PF13289">
    <property type="entry name" value="SIR2_2"/>
    <property type="match status" value="1"/>
</dbReference>
<dbReference type="STRING" id="980561.A1359_03795"/>
<comment type="caution">
    <text evidence="1">The sequence shown here is derived from an EMBL/GenBank/DDBJ whole genome shotgun (WGS) entry which is preliminary data.</text>
</comment>
<reference evidence="1 2" key="1">
    <citation type="submission" date="2016-03" db="EMBL/GenBank/DDBJ databases">
        <authorList>
            <person name="Ploux O."/>
        </authorList>
    </citation>
    <scope>NUCLEOTIDE SEQUENCE [LARGE SCALE GENOMIC DNA]</scope>
    <source>
        <strain evidence="1 2">R-45370</strain>
    </source>
</reference>
<protein>
    <submittedName>
        <fullName evidence="1">Uncharacterized protein</fullName>
    </submittedName>
</protein>
<sequence>MELSSFLRTYKTRAKNIHWFIGAGASANAGIMSAWEMTWEFKRNIYCSENGKSISSCKDLSNPRFRELIQSYLDSQQRHPNVDSLEEYSHYFSIAYRSESDRRAYIEEKISSAEIKFSHRVMAALIGLGVCKAIWTTNFDSVIEESWQSLGLPISKLHIASIGNAIKASQCIREDRFPLYVKLHGDFQSSNLKNTKSELLEQDRDFRNALIELVGSRFGFAFVGYSGRDDSIMSVFEEIISKANNDYPGLFWFNRTGAPVVPRVYELIETAQKKGIDAHVIDIPSFDELMLNLYKYLNDELMDFEDYLQPMLERRSPVSLEPSNQETDIIRFNAFKVLSVPQSVYLFDCDIGGVGEVKDRIAHCNKVLATRVSGGVLAFGDRDEIASVFSIKEKNSISVQPFKVKDYKTSEYFLLYQVIEKIFCSRLPLKSYQNKNGLTLYIDPDSKNLALFNPLINALKTKFENSPKINGKTPGLNRYWSESIQLRIEERMDALWLIVNPVVYIEQGERNWDDPRYVKQEDFRKKRLGSRYNKQADDIFSAWAVCLGLDHHHSNRSVTFKAFKEDIAVNPTIEFSTVSSFSNRG</sequence>
<dbReference type="InterPro" id="IPR029035">
    <property type="entry name" value="DHS-like_NAD/FAD-binding_dom"/>
</dbReference>